<accession>A0A150WXT4</accession>
<evidence type="ECO:0000256" key="1">
    <source>
        <dbReference type="SAM" id="SignalP"/>
    </source>
</evidence>
<feature type="signal peptide" evidence="1">
    <location>
        <begin position="1"/>
        <end position="23"/>
    </location>
</feature>
<reference evidence="2 3" key="1">
    <citation type="submission" date="2016-01" db="EMBL/GenBank/DDBJ databases">
        <title>Genome sequencing of Roseivirga spongicola UST030701-084.</title>
        <authorList>
            <person name="Selvaratnam C."/>
            <person name="Thevarajoo S."/>
            <person name="Goh K.M."/>
            <person name="Ee R."/>
            <person name="Chan K.-G."/>
            <person name="Chong C.S."/>
        </authorList>
    </citation>
    <scope>NUCLEOTIDE SEQUENCE [LARGE SCALE GENOMIC DNA]</scope>
    <source>
        <strain evidence="2 3">UST030701-084</strain>
    </source>
</reference>
<dbReference type="InterPro" id="IPR038081">
    <property type="entry name" value="CalX-like_sf"/>
</dbReference>
<protein>
    <recommendedName>
        <fullName evidence="4">DUF4843 domain-containing protein</fullName>
    </recommendedName>
</protein>
<dbReference type="EMBL" id="LRPC01000033">
    <property type="protein sequence ID" value="KYG71236.1"/>
    <property type="molecule type" value="Genomic_DNA"/>
</dbReference>
<gene>
    <name evidence="2" type="ORF">AWW68_18685</name>
</gene>
<dbReference type="STRING" id="333140.AWW68_18685"/>
<keyword evidence="3" id="KW-1185">Reference proteome</keyword>
<evidence type="ECO:0000313" key="2">
    <source>
        <dbReference type="EMBL" id="KYG71236.1"/>
    </source>
</evidence>
<sequence length="155" mass="16548">MKMMNFRIFLFAALICTALTSCFEDDDEVYKYDGPAVVEFDQATLTTGSYTRSVESGDGTISEQVNLVSPHLSSDQVINFSVDAANSTAVEGTHYSTTGQFTIPANTSFGDATVEILNGAIPAGETRTLVLVLEGNDVVGVSENYKSITISISPN</sequence>
<dbReference type="SUPFAM" id="SSF141072">
    <property type="entry name" value="CalX-like"/>
    <property type="match status" value="1"/>
</dbReference>
<dbReference type="AlphaFoldDB" id="A0A150WXT4"/>
<proteinExistence type="predicted"/>
<evidence type="ECO:0008006" key="4">
    <source>
        <dbReference type="Google" id="ProtNLM"/>
    </source>
</evidence>
<dbReference type="PROSITE" id="PS51257">
    <property type="entry name" value="PROKAR_LIPOPROTEIN"/>
    <property type="match status" value="1"/>
</dbReference>
<dbReference type="Gene3D" id="2.60.40.2030">
    <property type="match status" value="1"/>
</dbReference>
<dbReference type="Proteomes" id="UP000075606">
    <property type="component" value="Unassembled WGS sequence"/>
</dbReference>
<comment type="caution">
    <text evidence="2">The sequence shown here is derived from an EMBL/GenBank/DDBJ whole genome shotgun (WGS) entry which is preliminary data.</text>
</comment>
<organism evidence="2 3">
    <name type="scientific">Roseivirga spongicola</name>
    <dbReference type="NCBI Taxonomy" id="333140"/>
    <lineage>
        <taxon>Bacteria</taxon>
        <taxon>Pseudomonadati</taxon>
        <taxon>Bacteroidota</taxon>
        <taxon>Cytophagia</taxon>
        <taxon>Cytophagales</taxon>
        <taxon>Roseivirgaceae</taxon>
        <taxon>Roseivirga</taxon>
    </lineage>
</organism>
<keyword evidence="1" id="KW-0732">Signal</keyword>
<feature type="chain" id="PRO_5007573894" description="DUF4843 domain-containing protein" evidence="1">
    <location>
        <begin position="24"/>
        <end position="155"/>
    </location>
</feature>
<name>A0A150WXT4_9BACT</name>
<evidence type="ECO:0000313" key="3">
    <source>
        <dbReference type="Proteomes" id="UP000075606"/>
    </source>
</evidence>